<feature type="transmembrane region" description="Helical" evidence="2">
    <location>
        <begin position="47"/>
        <end position="65"/>
    </location>
</feature>
<keyword evidence="2" id="KW-1133">Transmembrane helix</keyword>
<evidence type="ECO:0000256" key="1">
    <source>
        <dbReference type="SAM" id="MobiDB-lite"/>
    </source>
</evidence>
<dbReference type="EMBL" id="FLQU01000680">
    <property type="protein sequence ID" value="SBS89115.1"/>
    <property type="molecule type" value="Genomic_DNA"/>
</dbReference>
<dbReference type="Proteomes" id="UP000078560">
    <property type="component" value="Unassembled WGS sequence"/>
</dbReference>
<evidence type="ECO:0000313" key="4">
    <source>
        <dbReference type="EMBL" id="SBS89115.1"/>
    </source>
</evidence>
<keyword evidence="2" id="KW-0812">Transmembrane</keyword>
<dbReference type="PANTHER" id="PTHR36193">
    <property type="entry name" value="PHISTB DOMAIN-CONTAINING RESA-LIKE PROTEIN 1"/>
    <property type="match status" value="1"/>
</dbReference>
<dbReference type="PANTHER" id="PTHR36193:SF23">
    <property type="entry name" value="PHISTB DOMAIN-CONTAINING RESA-LIKE PROTEIN 1"/>
    <property type="match status" value="1"/>
</dbReference>
<keyword evidence="2" id="KW-0472">Membrane</keyword>
<evidence type="ECO:0000313" key="5">
    <source>
        <dbReference type="Proteomes" id="UP000078560"/>
    </source>
</evidence>
<name>A0A1A8WBJ9_PLAOA</name>
<accession>A0A1A8WBJ9</accession>
<feature type="domain" description="Plasmodium RESA N-terminal" evidence="3">
    <location>
        <begin position="161"/>
        <end position="281"/>
    </location>
</feature>
<gene>
    <name evidence="4" type="ORF">POVCU2_0052390</name>
</gene>
<dbReference type="Pfam" id="PF09687">
    <property type="entry name" value="PRESAN"/>
    <property type="match status" value="1"/>
</dbReference>
<dbReference type="InterPro" id="IPR019111">
    <property type="entry name" value="PRESA_N"/>
</dbReference>
<feature type="region of interest" description="Disordered" evidence="1">
    <location>
        <begin position="110"/>
        <end position="154"/>
    </location>
</feature>
<sequence length="292" mass="34842">MFSVSCTKIINSSVKLLGDENMNTVKYSIVSFEDEKKKRKKRIPKKCTLCTMLHIICFALLYILILNIHMCSEKGDLHLHLSCRSERNLGEFIPMLRKCFTGNHEMDKEKQLKKKLKTDEKEQPSSERGEKEKEKVNSKMDEKEKVNSKRDDKSGKQNYVEEICNTLNRCGPYISVEQMEDMYHKLHDYQRRKFLTMIDELWHFTVSYAGKHQISEGYRSKYWWECSNILTCNLMKMHKSDLDNFALFLKKQSNSTEEYKRFVMEKIKLWDDFTSEKKKMWTALLKAQLKKY</sequence>
<feature type="compositionally biased region" description="Basic and acidic residues" evidence="1">
    <location>
        <begin position="117"/>
        <end position="154"/>
    </location>
</feature>
<reference evidence="5" key="1">
    <citation type="submission" date="2016-05" db="EMBL/GenBank/DDBJ databases">
        <authorList>
            <person name="Naeem Raeece"/>
        </authorList>
    </citation>
    <scope>NUCLEOTIDE SEQUENCE [LARGE SCALE GENOMIC DNA]</scope>
</reference>
<dbReference type="InterPro" id="IPR044885">
    <property type="entry name" value="PRESA_N_sf"/>
</dbReference>
<dbReference type="Gene3D" id="6.10.280.180">
    <property type="entry name" value="Plasmodium RESA, N-terminal helical domain"/>
    <property type="match status" value="1"/>
</dbReference>
<proteinExistence type="predicted"/>
<dbReference type="AlphaFoldDB" id="A0A1A8WBJ9"/>
<organism evidence="4 5">
    <name type="scientific">Plasmodium ovale curtisi</name>
    <dbReference type="NCBI Taxonomy" id="864141"/>
    <lineage>
        <taxon>Eukaryota</taxon>
        <taxon>Sar</taxon>
        <taxon>Alveolata</taxon>
        <taxon>Apicomplexa</taxon>
        <taxon>Aconoidasida</taxon>
        <taxon>Haemosporida</taxon>
        <taxon>Plasmodiidae</taxon>
        <taxon>Plasmodium</taxon>
        <taxon>Plasmodium (Plasmodium)</taxon>
    </lineage>
</organism>
<evidence type="ECO:0000256" key="2">
    <source>
        <dbReference type="SAM" id="Phobius"/>
    </source>
</evidence>
<protein>
    <recommendedName>
        <fullName evidence="3">Plasmodium RESA N-terminal domain-containing protein</fullName>
    </recommendedName>
</protein>
<evidence type="ECO:0000259" key="3">
    <source>
        <dbReference type="Pfam" id="PF09687"/>
    </source>
</evidence>